<dbReference type="Pfam" id="PF00510">
    <property type="entry name" value="COX3"/>
    <property type="match status" value="1"/>
</dbReference>
<evidence type="ECO:0000313" key="11">
    <source>
        <dbReference type="EMBL" id="ARX96684.1"/>
    </source>
</evidence>
<keyword evidence="5" id="KW-1278">Translocase</keyword>
<evidence type="ECO:0000256" key="9">
    <source>
        <dbReference type="SAM" id="Phobius"/>
    </source>
</evidence>
<comment type="function">
    <text evidence="8">Component of the cytochrome c oxidase, the last enzyme in the mitochondrial electron transport chain which drives oxidative phosphorylation. The respiratory chain contains 3 multisubunit complexes succinate dehydrogenase (complex II, CII), ubiquinol-cytochrome c oxidoreductase (cytochrome b-c1 complex, complex III, CIII) and cytochrome c oxidase (complex IV, CIV), that cooperate to transfer electrons derived from NADH and succinate to molecular oxygen, creating an electrochemical gradient over the inner membrane that drives transmembrane transport and the ATP synthase. Cytochrome c oxidase is the component of the respiratory chain that catalyzes the reduction of oxygen to water. Electrons originating from reduced cytochrome c in the intermembrane space (IMS) are transferred via the dinuclear copper A center (CU(A)) of subunit 2 and heme A of subunit 1 to the active site in subunit 1, a binuclear center (BNC) formed by heme A3 and copper B (CU(B)). The BNC reduces molecular oxygen to 2 water molecules using 4 electrons from cytochrome c in the IMS and 4 protons from the mitochondrial matrix.</text>
</comment>
<feature type="transmembrane region" description="Helical" evidence="9">
    <location>
        <begin position="16"/>
        <end position="36"/>
    </location>
</feature>
<reference evidence="11" key="1">
    <citation type="journal article" date="2018" name="Mol. Phylogenet. Evol.">
        <title>Gene arrangement and sequence of mitochondrial genomes yield insights into the phylogeny and evolution of bees and sphecid wasps (Hymenoptera: Apoidea).</title>
        <authorList>
            <person name="Zheng B.Y."/>
            <person name="Cao L.J."/>
            <person name="Tang P."/>
            <person name="van Achterberg K."/>
            <person name="Hoffmann A.A."/>
            <person name="Chen H.Y."/>
            <person name="Chen X.X."/>
            <person name="Wei S.J."/>
        </authorList>
    </citation>
    <scope>NUCLEOTIDE SEQUENCE</scope>
</reference>
<feature type="transmembrane region" description="Helical" evidence="9">
    <location>
        <begin position="41"/>
        <end position="59"/>
    </location>
</feature>
<feature type="transmembrane region" description="Helical" evidence="9">
    <location>
        <begin position="241"/>
        <end position="261"/>
    </location>
</feature>
<gene>
    <name evidence="11" type="primary">cox3</name>
</gene>
<evidence type="ECO:0000256" key="3">
    <source>
        <dbReference type="ARBA" id="ARBA00015944"/>
    </source>
</evidence>
<evidence type="ECO:0000256" key="1">
    <source>
        <dbReference type="ARBA" id="ARBA00004141"/>
    </source>
</evidence>
<dbReference type="Gene3D" id="1.10.287.70">
    <property type="match status" value="1"/>
</dbReference>
<feature type="transmembrane region" description="Helical" evidence="9">
    <location>
        <begin position="158"/>
        <end position="177"/>
    </location>
</feature>
<keyword evidence="6 9" id="KW-1133">Transmembrane helix</keyword>
<dbReference type="GeneID" id="88604153"/>
<dbReference type="SUPFAM" id="SSF81452">
    <property type="entry name" value="Cytochrome c oxidase subunit III-like"/>
    <property type="match status" value="1"/>
</dbReference>
<organism evidence="11">
    <name type="scientific">Ampulex compressa</name>
    <name type="common">Emerald cockroach wasp</name>
    <dbReference type="NCBI Taxonomy" id="860918"/>
    <lineage>
        <taxon>Eukaryota</taxon>
        <taxon>Metazoa</taxon>
        <taxon>Ecdysozoa</taxon>
        <taxon>Arthropoda</taxon>
        <taxon>Hexapoda</taxon>
        <taxon>Insecta</taxon>
        <taxon>Pterygota</taxon>
        <taxon>Neoptera</taxon>
        <taxon>Endopterygota</taxon>
        <taxon>Hymenoptera</taxon>
        <taxon>Apocrita</taxon>
        <taxon>Aculeata</taxon>
        <taxon>Apoidea</taxon>
        <taxon>Ampulicidae</taxon>
        <taxon>Ampulicini</taxon>
        <taxon>Ampulex</taxon>
    </lineage>
</organism>
<evidence type="ECO:0000256" key="2">
    <source>
        <dbReference type="ARBA" id="ARBA00010581"/>
    </source>
</evidence>
<feature type="transmembrane region" description="Helical" evidence="9">
    <location>
        <begin position="79"/>
        <end position="103"/>
    </location>
</feature>
<dbReference type="InterPro" id="IPR000298">
    <property type="entry name" value="Cyt_c_oxidase-like_su3"/>
</dbReference>
<dbReference type="CDD" id="cd01665">
    <property type="entry name" value="Cyt_c_Oxidase_III"/>
    <property type="match status" value="1"/>
</dbReference>
<feature type="domain" description="Heme-copper oxidase subunit III family profile" evidence="10">
    <location>
        <begin position="5"/>
        <end position="262"/>
    </location>
</feature>
<dbReference type="GO" id="GO:0005739">
    <property type="term" value="C:mitochondrion"/>
    <property type="evidence" value="ECO:0007669"/>
    <property type="project" value="TreeGrafter"/>
</dbReference>
<dbReference type="GO" id="GO:0004129">
    <property type="term" value="F:cytochrome-c oxidase activity"/>
    <property type="evidence" value="ECO:0007669"/>
    <property type="project" value="InterPro"/>
</dbReference>
<evidence type="ECO:0000256" key="4">
    <source>
        <dbReference type="ARBA" id="ARBA00022692"/>
    </source>
</evidence>
<evidence type="ECO:0000256" key="6">
    <source>
        <dbReference type="ARBA" id="ARBA00022989"/>
    </source>
</evidence>
<dbReference type="PANTHER" id="PTHR11403">
    <property type="entry name" value="CYTOCHROME C OXIDASE SUBUNIT III"/>
    <property type="match status" value="1"/>
</dbReference>
<keyword evidence="7 9" id="KW-0472">Membrane</keyword>
<dbReference type="Gene3D" id="1.20.120.80">
    <property type="entry name" value="Cytochrome c oxidase, subunit III, four-helix bundle"/>
    <property type="match status" value="1"/>
</dbReference>
<dbReference type="EMBL" id="KX494110">
    <property type="protein sequence ID" value="ARX96684.1"/>
    <property type="molecule type" value="Genomic_DNA"/>
</dbReference>
<dbReference type="PROSITE" id="PS50253">
    <property type="entry name" value="COX3"/>
    <property type="match status" value="1"/>
</dbReference>
<evidence type="ECO:0000256" key="8">
    <source>
        <dbReference type="RuleBase" id="RU003375"/>
    </source>
</evidence>
<sequence>MNNFLNHPYHLVTMSPWPLILSISLMNLMISILELFFYKNFMLLVFNMFLMLLCMFQWWRDVIRESTFQGMHTINVVKGIYLGMILFIISEVFFFISFFWGFFHMSLSPSIEIGLIWPPKGINSFDPYDIPMLNTVILLSSGVSITWSHNMMVLNKKFSSMMGLLITLVLGLYFSLVQIYEYNELSFSISDSVYGSLFYMMTGFHGIHIIVGSLFLLVSLIRMYSMHFSFNHFFCFEGSIWYWHFVDVVWLFLYLILYWWFN</sequence>
<geneLocation type="mitochondrion" evidence="11"/>
<keyword evidence="8 11" id="KW-0496">Mitochondrion</keyword>
<feature type="transmembrane region" description="Helical" evidence="9">
    <location>
        <begin position="197"/>
        <end position="221"/>
    </location>
</feature>
<comment type="similarity">
    <text evidence="2 8">Belongs to the cytochrome c oxidase subunit 3 family.</text>
</comment>
<evidence type="ECO:0000259" key="10">
    <source>
        <dbReference type="PROSITE" id="PS50253"/>
    </source>
</evidence>
<evidence type="ECO:0000256" key="5">
    <source>
        <dbReference type="ARBA" id="ARBA00022967"/>
    </source>
</evidence>
<proteinExistence type="inferred from homology"/>
<comment type="subcellular location">
    <subcellularLocation>
        <location evidence="1">Membrane</location>
        <topology evidence="1">Multi-pass membrane protein</topology>
    </subcellularLocation>
</comment>
<keyword evidence="4 8" id="KW-0812">Transmembrane</keyword>
<dbReference type="RefSeq" id="YP_011062595.1">
    <property type="nucleotide sequence ID" value="NC_086970.1"/>
</dbReference>
<dbReference type="InterPro" id="IPR024791">
    <property type="entry name" value="Cyt_c/ubiquinol_Oxase_su3"/>
</dbReference>
<dbReference type="CTD" id="4514"/>
<protein>
    <recommendedName>
        <fullName evidence="3 8">Cytochrome c oxidase subunit 3</fullName>
    </recommendedName>
</protein>
<dbReference type="InterPro" id="IPR033945">
    <property type="entry name" value="Cyt_c_oxase_su3_dom"/>
</dbReference>
<evidence type="ECO:0000256" key="7">
    <source>
        <dbReference type="ARBA" id="ARBA00023136"/>
    </source>
</evidence>
<dbReference type="InterPro" id="IPR035973">
    <property type="entry name" value="Cyt_c_oxidase_su3-like_sf"/>
</dbReference>
<dbReference type="GO" id="GO:0016020">
    <property type="term" value="C:membrane"/>
    <property type="evidence" value="ECO:0007669"/>
    <property type="project" value="UniProtKB-SubCell"/>
</dbReference>
<name>A0A343DRL0_AMPCP</name>
<dbReference type="PANTHER" id="PTHR11403:SF7">
    <property type="entry name" value="CYTOCHROME C OXIDASE SUBUNIT 3"/>
    <property type="match status" value="1"/>
</dbReference>
<accession>A0A343DRL0</accession>
<dbReference type="InterPro" id="IPR013833">
    <property type="entry name" value="Cyt_c_oxidase_su3_a-hlx"/>
</dbReference>
<dbReference type="AlphaFoldDB" id="A0A343DRL0"/>
<dbReference type="GO" id="GO:0006123">
    <property type="term" value="P:mitochondrial electron transport, cytochrome c to oxygen"/>
    <property type="evidence" value="ECO:0007669"/>
    <property type="project" value="TreeGrafter"/>
</dbReference>